<feature type="binding site" evidence="1">
    <location>
        <position position="43"/>
    </location>
    <ligand>
        <name>a divalent metal cation</name>
        <dbReference type="ChEBI" id="CHEBI:60240"/>
    </ligand>
</feature>
<dbReference type="HAMAP" id="MF_00107">
    <property type="entry name" value="IspF"/>
    <property type="match status" value="1"/>
</dbReference>
<dbReference type="InterPro" id="IPR036571">
    <property type="entry name" value="MECDP_synthase_sf"/>
</dbReference>
<feature type="domain" description="2-C-methyl-D-erythritol 2,4-cyclodiphosphate synthase" evidence="3">
    <location>
        <begin position="3"/>
        <end position="155"/>
    </location>
</feature>
<feature type="binding site" evidence="1">
    <location>
        <begin position="9"/>
        <end position="11"/>
    </location>
    <ligand>
        <name>4-CDP-2-C-methyl-D-erythritol 2-phosphate</name>
        <dbReference type="ChEBI" id="CHEBI:57919"/>
    </ligand>
</feature>
<dbReference type="GO" id="GO:0016114">
    <property type="term" value="P:terpenoid biosynthetic process"/>
    <property type="evidence" value="ECO:0007669"/>
    <property type="project" value="InterPro"/>
</dbReference>
<dbReference type="PANTHER" id="PTHR43181:SF1">
    <property type="entry name" value="2-C-METHYL-D-ERYTHRITOL 2,4-CYCLODIPHOSPHATE SYNTHASE, CHLOROPLASTIC"/>
    <property type="match status" value="1"/>
</dbReference>
<protein>
    <recommendedName>
        <fullName evidence="1 2">2-C-methyl-D-erythritol 2,4-cyclodiphosphate synthase</fullName>
        <shortName evidence="1">MECDP-synthase</shortName>
        <shortName evidence="1">MECPP-synthase</shortName>
        <shortName evidence="1">MECPS</shortName>
        <ecNumber evidence="1 2">4.6.1.12</ecNumber>
    </recommendedName>
</protein>
<proteinExistence type="inferred from homology"/>
<keyword evidence="1 2" id="KW-0414">Isoprene biosynthesis</keyword>
<evidence type="ECO:0000313" key="4">
    <source>
        <dbReference type="EMBL" id="HIT49690.1"/>
    </source>
</evidence>
<dbReference type="PANTHER" id="PTHR43181">
    <property type="entry name" value="2-C-METHYL-D-ERYTHRITOL 2,4-CYCLODIPHOSPHATE SYNTHASE, CHLOROPLASTIC"/>
    <property type="match status" value="1"/>
</dbReference>
<dbReference type="Gene3D" id="3.30.1330.50">
    <property type="entry name" value="2-C-methyl-D-erythritol 2,4-cyclodiphosphate synthase"/>
    <property type="match status" value="1"/>
</dbReference>
<comment type="function">
    <text evidence="1">Involved in the biosynthesis of isopentenyl diphosphate (IPP) and dimethylallyl diphosphate (DMAPP), two major building blocks of isoprenoid compounds. Catalyzes the conversion of 4-diphosphocytidyl-2-C-methyl-D-erythritol 2-phosphate (CDP-ME2P) to 2-C-methyl-D-erythritol 2,4-cyclodiphosphate (ME-CPP) with a corresponding release of cytidine 5-monophosphate (CMP).</text>
</comment>
<feature type="binding site" evidence="1">
    <location>
        <position position="140"/>
    </location>
    <ligand>
        <name>4-CDP-2-C-methyl-D-erythritol 2-phosphate</name>
        <dbReference type="ChEBI" id="CHEBI:57919"/>
    </ligand>
</feature>
<organism evidence="4 5">
    <name type="scientific">Candidatus Pelethenecus faecipullorum</name>
    <dbReference type="NCBI Taxonomy" id="2840900"/>
    <lineage>
        <taxon>Bacteria</taxon>
        <taxon>Bacillati</taxon>
        <taxon>Mycoplasmatota</taxon>
        <taxon>Mollicutes</taxon>
        <taxon>Candidatus Pelethenecus</taxon>
    </lineage>
</organism>
<dbReference type="InterPro" id="IPR003526">
    <property type="entry name" value="MECDP_synthase"/>
</dbReference>
<evidence type="ECO:0000256" key="1">
    <source>
        <dbReference type="HAMAP-Rule" id="MF_00107"/>
    </source>
</evidence>
<keyword evidence="1" id="KW-0479">Metal-binding</keyword>
<dbReference type="NCBIfam" id="TIGR00151">
    <property type="entry name" value="ispF"/>
    <property type="match status" value="1"/>
</dbReference>
<feature type="site" description="Transition state stabilizer" evidence="1">
    <location>
        <position position="35"/>
    </location>
</feature>
<comment type="similarity">
    <text evidence="1 2">Belongs to the IspF family.</text>
</comment>
<dbReference type="EMBL" id="DVLF01000051">
    <property type="protein sequence ID" value="HIT49690.1"/>
    <property type="molecule type" value="Genomic_DNA"/>
</dbReference>
<keyword evidence="1 2" id="KW-0456">Lyase</keyword>
<feature type="binding site" evidence="1">
    <location>
        <begin position="133"/>
        <end position="136"/>
    </location>
    <ligand>
        <name>4-CDP-2-C-methyl-D-erythritol 2-phosphate</name>
        <dbReference type="ChEBI" id="CHEBI:57919"/>
    </ligand>
</feature>
<dbReference type="GO" id="GO:0019288">
    <property type="term" value="P:isopentenyl diphosphate biosynthetic process, methylerythritol 4-phosphate pathway"/>
    <property type="evidence" value="ECO:0007669"/>
    <property type="project" value="UniProtKB-UniRule"/>
</dbReference>
<dbReference type="GO" id="GO:0008685">
    <property type="term" value="F:2-C-methyl-D-erythritol 2,4-cyclodiphosphate synthase activity"/>
    <property type="evidence" value="ECO:0007669"/>
    <property type="project" value="UniProtKB-UniRule"/>
</dbReference>
<dbReference type="AlphaFoldDB" id="A0A9D1GPX2"/>
<feature type="binding site" evidence="1">
    <location>
        <begin position="57"/>
        <end position="59"/>
    </location>
    <ligand>
        <name>4-CDP-2-C-methyl-D-erythritol 2-phosphate</name>
        <dbReference type="ChEBI" id="CHEBI:57919"/>
    </ligand>
</feature>
<feature type="binding site" evidence="1">
    <location>
        <position position="9"/>
    </location>
    <ligand>
        <name>a divalent metal cation</name>
        <dbReference type="ChEBI" id="CHEBI:60240"/>
    </ligand>
</feature>
<evidence type="ECO:0000256" key="2">
    <source>
        <dbReference type="RuleBase" id="RU004395"/>
    </source>
</evidence>
<evidence type="ECO:0000313" key="5">
    <source>
        <dbReference type="Proteomes" id="UP000886758"/>
    </source>
</evidence>
<reference evidence="4" key="2">
    <citation type="journal article" date="2021" name="PeerJ">
        <title>Extensive microbial diversity within the chicken gut microbiome revealed by metagenomics and culture.</title>
        <authorList>
            <person name="Gilroy R."/>
            <person name="Ravi A."/>
            <person name="Getino M."/>
            <person name="Pursley I."/>
            <person name="Horton D.L."/>
            <person name="Alikhan N.F."/>
            <person name="Baker D."/>
            <person name="Gharbi K."/>
            <person name="Hall N."/>
            <person name="Watson M."/>
            <person name="Adriaenssens E.M."/>
            <person name="Foster-Nyarko E."/>
            <person name="Jarju S."/>
            <person name="Secka A."/>
            <person name="Antonio M."/>
            <person name="Oren A."/>
            <person name="Chaudhuri R.R."/>
            <person name="La Ragione R."/>
            <person name="Hildebrand F."/>
            <person name="Pallen M.J."/>
        </authorList>
    </citation>
    <scope>NUCLEOTIDE SEQUENCE</scope>
    <source>
        <strain evidence="4">ChiW17-6978</strain>
    </source>
</reference>
<reference evidence="4" key="1">
    <citation type="submission" date="2020-10" db="EMBL/GenBank/DDBJ databases">
        <authorList>
            <person name="Gilroy R."/>
        </authorList>
    </citation>
    <scope>NUCLEOTIDE SEQUENCE</scope>
    <source>
        <strain evidence="4">ChiW17-6978</strain>
    </source>
</reference>
<comment type="catalytic activity">
    <reaction evidence="1 2">
        <text>4-CDP-2-C-methyl-D-erythritol 2-phosphate = 2-C-methyl-D-erythritol 2,4-cyclic diphosphate + CMP</text>
        <dbReference type="Rhea" id="RHEA:23864"/>
        <dbReference type="ChEBI" id="CHEBI:57919"/>
        <dbReference type="ChEBI" id="CHEBI:58483"/>
        <dbReference type="ChEBI" id="CHEBI:60377"/>
        <dbReference type="EC" id="4.6.1.12"/>
    </reaction>
</comment>
<dbReference type="GO" id="GO:0046872">
    <property type="term" value="F:metal ion binding"/>
    <property type="evidence" value="ECO:0007669"/>
    <property type="project" value="UniProtKB-KW"/>
</dbReference>
<accession>A0A9D1GPX2</accession>
<dbReference type="SUPFAM" id="SSF69765">
    <property type="entry name" value="IpsF-like"/>
    <property type="match status" value="1"/>
</dbReference>
<comment type="pathway">
    <text evidence="1">Isoprenoid biosynthesis; isopentenyl diphosphate biosynthesis via DXP pathway; isopentenyl diphosphate from 1-deoxy-D-xylulose 5-phosphate: step 4/6.</text>
</comment>
<comment type="cofactor">
    <cofactor evidence="1">
        <name>a divalent metal cation</name>
        <dbReference type="ChEBI" id="CHEBI:60240"/>
    </cofactor>
    <text evidence="1">Binds 1 divalent metal cation per subunit.</text>
</comment>
<dbReference type="CDD" id="cd00554">
    <property type="entry name" value="MECDP_synthase"/>
    <property type="match status" value="1"/>
</dbReference>
<feature type="binding site" evidence="1">
    <location>
        <position position="143"/>
    </location>
    <ligand>
        <name>4-CDP-2-C-methyl-D-erythritol 2-phosphate</name>
        <dbReference type="ChEBI" id="CHEBI:57919"/>
    </ligand>
</feature>
<evidence type="ECO:0000259" key="3">
    <source>
        <dbReference type="Pfam" id="PF02542"/>
    </source>
</evidence>
<feature type="site" description="Transition state stabilizer" evidence="1">
    <location>
        <position position="134"/>
    </location>
</feature>
<dbReference type="Proteomes" id="UP000886758">
    <property type="component" value="Unassembled WGS sequence"/>
</dbReference>
<gene>
    <name evidence="1" type="primary">ispF</name>
    <name evidence="4" type="ORF">IAD46_01555</name>
</gene>
<comment type="caution">
    <text evidence="4">The sequence shown here is derived from an EMBL/GenBank/DDBJ whole genome shotgun (WGS) entry which is preliminary data.</text>
</comment>
<feature type="binding site" evidence="1">
    <location>
        <position position="11"/>
    </location>
    <ligand>
        <name>a divalent metal cation</name>
        <dbReference type="ChEBI" id="CHEBI:60240"/>
    </ligand>
</feature>
<name>A0A9D1GPX2_9MOLU</name>
<sequence length="164" mass="18066">MYRIGHAWDTHRLVSNRPLYLGGVLIPSSVGLDGHSDADVVLHALAESLLGALALGDLGTFYPDDSPKTLGMDSKIILKECYAKVLEAGYELGNLDLTIYAESIKIAPYRLEIRQSIASILQLNLNQISVKATTWEKMGFIGREEAIASECVCLLYKTLQKKKI</sequence>
<comment type="caution">
    <text evidence="1">Lacks conserved residue(s) required for the propagation of feature annotation.</text>
</comment>
<comment type="subunit">
    <text evidence="1">Homotrimer.</text>
</comment>
<dbReference type="EC" id="4.6.1.12" evidence="1 2"/>
<feature type="binding site" evidence="1">
    <location>
        <begin position="35"/>
        <end position="36"/>
    </location>
    <ligand>
        <name>4-CDP-2-C-methyl-D-erythritol 2-phosphate</name>
        <dbReference type="ChEBI" id="CHEBI:57919"/>
    </ligand>
</feature>
<dbReference type="Pfam" id="PF02542">
    <property type="entry name" value="YgbB"/>
    <property type="match status" value="1"/>
</dbReference>